<dbReference type="AlphaFoldDB" id="D5Q238"/>
<dbReference type="Proteomes" id="UP000003227">
    <property type="component" value="Unassembled WGS sequence"/>
</dbReference>
<protein>
    <submittedName>
        <fullName evidence="1">Uncharacterized protein</fullName>
    </submittedName>
</protein>
<organism evidence="1 2">
    <name type="scientific">Clostridioides difficile NAP08</name>
    <dbReference type="NCBI Taxonomy" id="525259"/>
    <lineage>
        <taxon>Bacteria</taxon>
        <taxon>Bacillati</taxon>
        <taxon>Bacillota</taxon>
        <taxon>Clostridia</taxon>
        <taxon>Peptostreptococcales</taxon>
        <taxon>Peptostreptococcaceae</taxon>
        <taxon>Clostridioides</taxon>
    </lineage>
</organism>
<dbReference type="EMBL" id="ADNX01000028">
    <property type="protein sequence ID" value="EFH08062.1"/>
    <property type="molecule type" value="Genomic_DNA"/>
</dbReference>
<evidence type="ECO:0000313" key="2">
    <source>
        <dbReference type="Proteomes" id="UP000003227"/>
    </source>
</evidence>
<evidence type="ECO:0000313" key="1">
    <source>
        <dbReference type="EMBL" id="EFH08062.1"/>
    </source>
</evidence>
<gene>
    <name evidence="1" type="ORF">HMPREF0220_0970</name>
</gene>
<accession>D5Q238</accession>
<dbReference type="HOGENOM" id="CLU_212741_0_0_9"/>
<comment type="caution">
    <text evidence="1">The sequence shown here is derived from an EMBL/GenBank/DDBJ whole genome shotgun (WGS) entry which is preliminary data.</text>
</comment>
<proteinExistence type="predicted"/>
<name>D5Q238_CLODI</name>
<reference evidence="1 2" key="1">
    <citation type="submission" date="2010-05" db="EMBL/GenBank/DDBJ databases">
        <authorList>
            <person name="Qin X."/>
            <person name="Bachman B."/>
            <person name="Battles P."/>
            <person name="Bell A."/>
            <person name="Bess C."/>
            <person name="Bickham C."/>
            <person name="Chaboub L."/>
            <person name="Chen D."/>
            <person name="Coyle M."/>
            <person name="Deiros D.R."/>
            <person name="Dinh H."/>
            <person name="Forbes L."/>
            <person name="Fowler G."/>
            <person name="Francisco L."/>
            <person name="Fu Q."/>
            <person name="Gubbala S."/>
            <person name="Hale W."/>
            <person name="Han Y."/>
            <person name="Hemphill L."/>
            <person name="Highlander S.K."/>
            <person name="Hirani K."/>
            <person name="Hogues M."/>
            <person name="Jackson L."/>
            <person name="Jakkamsetti A."/>
            <person name="Javaid M."/>
            <person name="Jiang H."/>
            <person name="Korchina V."/>
            <person name="Kovar C."/>
            <person name="Lara F."/>
            <person name="Lee S."/>
            <person name="Mata R."/>
            <person name="Mathew T."/>
            <person name="Moen C."/>
            <person name="Morales K."/>
            <person name="Munidasa M."/>
            <person name="Nazareth L."/>
            <person name="Ngo R."/>
            <person name="Nguyen L."/>
            <person name="Okwuonu G."/>
            <person name="Ongeri F."/>
            <person name="Patil S."/>
            <person name="Petrosino J."/>
            <person name="Pham C."/>
            <person name="Pham P."/>
            <person name="Pu L.-L."/>
            <person name="Puazo M."/>
            <person name="Raj R."/>
            <person name="Reid J."/>
            <person name="Rouhana J."/>
            <person name="Saada N."/>
            <person name="Shang Y."/>
            <person name="Simmons D."/>
            <person name="Thornton R."/>
            <person name="Warren J."/>
            <person name="Weissenberger G."/>
            <person name="Zhang J."/>
            <person name="Zhang L."/>
            <person name="Zhou C."/>
            <person name="Zhu D."/>
            <person name="Muzny D."/>
            <person name="Worley K."/>
            <person name="Gibbs R."/>
        </authorList>
    </citation>
    <scope>NUCLEOTIDE SEQUENCE [LARGE SCALE GENOMIC DNA]</scope>
    <source>
        <strain evidence="1 2">NAP08</strain>
    </source>
</reference>
<sequence length="55" mass="6596">MYEIKYILIISTMKKRIISILRQYLLIIKKDELLLISKGLDYSYFGESRIKVKVN</sequence>